<organism evidence="1 2">
    <name type="scientific">Catharanthus roseus</name>
    <name type="common">Madagascar periwinkle</name>
    <name type="synonym">Vinca rosea</name>
    <dbReference type="NCBI Taxonomy" id="4058"/>
    <lineage>
        <taxon>Eukaryota</taxon>
        <taxon>Viridiplantae</taxon>
        <taxon>Streptophyta</taxon>
        <taxon>Embryophyta</taxon>
        <taxon>Tracheophyta</taxon>
        <taxon>Spermatophyta</taxon>
        <taxon>Magnoliopsida</taxon>
        <taxon>eudicotyledons</taxon>
        <taxon>Gunneridae</taxon>
        <taxon>Pentapetalae</taxon>
        <taxon>asterids</taxon>
        <taxon>lamiids</taxon>
        <taxon>Gentianales</taxon>
        <taxon>Apocynaceae</taxon>
        <taxon>Rauvolfioideae</taxon>
        <taxon>Vinceae</taxon>
        <taxon>Catharanthinae</taxon>
        <taxon>Catharanthus</taxon>
    </lineage>
</organism>
<protein>
    <submittedName>
        <fullName evidence="1">Uncharacterized protein</fullName>
    </submittedName>
</protein>
<keyword evidence="2" id="KW-1185">Reference proteome</keyword>
<proteinExistence type="predicted"/>
<dbReference type="EMBL" id="CM044701">
    <property type="protein sequence ID" value="KAI5681889.1"/>
    <property type="molecule type" value="Genomic_DNA"/>
</dbReference>
<reference evidence="2" key="1">
    <citation type="journal article" date="2023" name="Nat. Plants">
        <title>Single-cell RNA sequencing provides a high-resolution roadmap for understanding the multicellular compartmentation of specialized metabolism.</title>
        <authorList>
            <person name="Sun S."/>
            <person name="Shen X."/>
            <person name="Li Y."/>
            <person name="Li Y."/>
            <person name="Wang S."/>
            <person name="Li R."/>
            <person name="Zhang H."/>
            <person name="Shen G."/>
            <person name="Guo B."/>
            <person name="Wei J."/>
            <person name="Xu J."/>
            <person name="St-Pierre B."/>
            <person name="Chen S."/>
            <person name="Sun C."/>
        </authorList>
    </citation>
    <scope>NUCLEOTIDE SEQUENCE [LARGE SCALE GENOMIC DNA]</scope>
</reference>
<name>A0ACC0CA99_CATRO</name>
<gene>
    <name evidence="1" type="ORF">M9H77_03117</name>
</gene>
<comment type="caution">
    <text evidence="1">The sequence shown here is derived from an EMBL/GenBank/DDBJ whole genome shotgun (WGS) entry which is preliminary data.</text>
</comment>
<accession>A0ACC0CA99</accession>
<sequence>MVTRATARRMEEEHRGKIATFEKMIQDLAWQVIAIFEKMIQDLAWQVIRAQERAFRGTMTLLFSKLQVEEAKETSWENLEASKPNREEDLNLTTGGRVMVRGEERLPTTDDRFTLPSPVGFWTKACLRSSTYHRRKHQGSPLEESWVLGASDPQESLRRIKPYGVNVIIMYGMKNYRREYDEYYEGYHHGAILMNLENPSKNLEERLGYNSIKTDPLMSSSVTFDPSCYGFGNLDETSLVELDTAGFAFEFDRNSLQHVCTITSTRGKRHTIESEGQRDDTILLMEFLWH</sequence>
<evidence type="ECO:0000313" key="1">
    <source>
        <dbReference type="EMBL" id="KAI5681889.1"/>
    </source>
</evidence>
<evidence type="ECO:0000313" key="2">
    <source>
        <dbReference type="Proteomes" id="UP001060085"/>
    </source>
</evidence>
<dbReference type="Proteomes" id="UP001060085">
    <property type="component" value="Linkage Group LG01"/>
</dbReference>